<dbReference type="Gene3D" id="3.30.565.10">
    <property type="entry name" value="Histidine kinase-like ATPase, C-terminal domain"/>
    <property type="match status" value="1"/>
</dbReference>
<dbReference type="Pfam" id="PF01590">
    <property type="entry name" value="GAF"/>
    <property type="match status" value="1"/>
</dbReference>
<comment type="subcellular location">
    <subcellularLocation>
        <location evidence="1">Cell membrane</location>
        <topology evidence="1">Multi-pass membrane protein</topology>
    </subcellularLocation>
</comment>
<dbReference type="Pfam" id="PF07228">
    <property type="entry name" value="SpoIIE"/>
    <property type="match status" value="1"/>
</dbReference>
<sequence length="890" mass="95403">MRNVAGQVLILQLVVFLLLVVAALVALVLQAQRQATDQARREVLAVAETFANSPGVVEALDSRDPTAVLQPLTEKARKLAGVDSIVVFSTEGIRYTHPDPKEIGKHVVGPFEKAAKGTPFTNVEGVEGPIGLSVYAEVPVFRPDGSVAGIVSPEIRLKSVRQEVTGQLPLLFGVAAGALLLAMGGSALVSRRLLRQTHGLGPAEITRMFDHHEAVLHSVREGVLITGADGRLLLANDEARRLLELPETAELISVSELGLPPAIAELLASGRTATDELQQVGERILAVNVRQVDHYGVREGSVATVRDSTELRALAGRAELARGRLQLLYEAATRIGTRLDVARTAEELAEVATGRFADFVSVDLAESVPEGEEPDGTETVLRRTAVIGTRGGHPLHPVGAAVSYQPSAGPDTRQAVIASGLDSDNEWQELTPEDTHAVTDHGIHSLIRVPLAARGVVLGIATFWRGRHSEPFEADDLALAEEMVARAAVCIDNARRFTHEHATAATLQRNLMPRGLPDVTALDVAHRYLPAQSGVGGDWFDVIALPGTRVGLVVGDVVGHGLLAAATMGRLRTAIHNFATLDLPPDELLAHLDELVTRTDVEEAVDEERVGITGATCLYAVYDPVDGRCTIARAGHPEPALVHPDGRVEYPHVPVAPPLGLGGGVPVETAELTLAPGSQLVLYTDGLVEDRHRDFDVGQELLRTALTGAGRTPEQLCRAAFDAMVPEHPRDDIALLVARTRTLDPDRVADWDIADDPASVPPVRAACARRLADWGLEEIAFTTELIISELVTNAIRYGAEPIRLRLILDGAALICEVSDGSSTSPHLRRARATDEGGRGLFLVAQFAERWGTRYGARGKVIWTEQNIHGGTEPTADLGDLLLDQWDDTLL</sequence>
<gene>
    <name evidence="9" type="ORF">QIS96_21755</name>
</gene>
<keyword evidence="6 7" id="KW-0472">Membrane</keyword>
<dbReference type="CDD" id="cd16936">
    <property type="entry name" value="HATPase_RsbW-like"/>
    <property type="match status" value="1"/>
</dbReference>
<dbReference type="InterPro" id="IPR052016">
    <property type="entry name" value="Bact_Sigma-Reg"/>
</dbReference>
<dbReference type="SMART" id="SM00331">
    <property type="entry name" value="PP2C_SIG"/>
    <property type="match status" value="1"/>
</dbReference>
<keyword evidence="4" id="KW-0378">Hydrolase</keyword>
<dbReference type="SUPFAM" id="SSF81606">
    <property type="entry name" value="PP2C-like"/>
    <property type="match status" value="1"/>
</dbReference>
<dbReference type="InterPro" id="IPR001932">
    <property type="entry name" value="PPM-type_phosphatase-like_dom"/>
</dbReference>
<dbReference type="InterPro" id="IPR029016">
    <property type="entry name" value="GAF-like_dom_sf"/>
</dbReference>
<dbReference type="Pfam" id="PF17203">
    <property type="entry name" value="sCache_3_2"/>
    <property type="match status" value="1"/>
</dbReference>
<evidence type="ECO:0000313" key="10">
    <source>
        <dbReference type="Proteomes" id="UP001223978"/>
    </source>
</evidence>
<proteinExistence type="predicted"/>
<dbReference type="InterPro" id="IPR029151">
    <property type="entry name" value="Sensor-like_sf"/>
</dbReference>
<keyword evidence="5 7" id="KW-1133">Transmembrane helix</keyword>
<keyword evidence="2" id="KW-1003">Cell membrane</keyword>
<dbReference type="Proteomes" id="UP001223978">
    <property type="component" value="Unassembled WGS sequence"/>
</dbReference>
<evidence type="ECO:0000256" key="1">
    <source>
        <dbReference type="ARBA" id="ARBA00004651"/>
    </source>
</evidence>
<evidence type="ECO:0000256" key="5">
    <source>
        <dbReference type="ARBA" id="ARBA00022989"/>
    </source>
</evidence>
<evidence type="ECO:0000313" key="9">
    <source>
        <dbReference type="EMBL" id="MDI3406421.1"/>
    </source>
</evidence>
<organism evidence="9 10">
    <name type="scientific">Streptomyces cavernicola</name>
    <dbReference type="NCBI Taxonomy" id="3043613"/>
    <lineage>
        <taxon>Bacteria</taxon>
        <taxon>Bacillati</taxon>
        <taxon>Actinomycetota</taxon>
        <taxon>Actinomycetes</taxon>
        <taxon>Kitasatosporales</taxon>
        <taxon>Streptomycetaceae</taxon>
        <taxon>Streptomyces</taxon>
    </lineage>
</organism>
<keyword evidence="10" id="KW-1185">Reference proteome</keyword>
<evidence type="ECO:0000256" key="6">
    <source>
        <dbReference type="ARBA" id="ARBA00023136"/>
    </source>
</evidence>
<evidence type="ECO:0000256" key="4">
    <source>
        <dbReference type="ARBA" id="ARBA00022801"/>
    </source>
</evidence>
<feature type="domain" description="PPM-type phosphatase" evidence="8">
    <location>
        <begin position="519"/>
        <end position="740"/>
    </location>
</feature>
<evidence type="ECO:0000256" key="7">
    <source>
        <dbReference type="SAM" id="Phobius"/>
    </source>
</evidence>
<dbReference type="SUPFAM" id="SSF55874">
    <property type="entry name" value="ATPase domain of HSP90 chaperone/DNA topoisomerase II/histidine kinase"/>
    <property type="match status" value="1"/>
</dbReference>
<dbReference type="SUPFAM" id="SSF55781">
    <property type="entry name" value="GAF domain-like"/>
    <property type="match status" value="1"/>
</dbReference>
<evidence type="ECO:0000259" key="8">
    <source>
        <dbReference type="SMART" id="SM00331"/>
    </source>
</evidence>
<dbReference type="EMBL" id="JASCIQ010000023">
    <property type="protein sequence ID" value="MDI3406421.1"/>
    <property type="molecule type" value="Genomic_DNA"/>
</dbReference>
<evidence type="ECO:0000256" key="2">
    <source>
        <dbReference type="ARBA" id="ARBA00022475"/>
    </source>
</evidence>
<dbReference type="InterPro" id="IPR033463">
    <property type="entry name" value="sCache_3"/>
</dbReference>
<accession>A0ABT6SGM0</accession>
<dbReference type="PANTHER" id="PTHR43156:SF2">
    <property type="entry name" value="STAGE II SPORULATION PROTEIN E"/>
    <property type="match status" value="1"/>
</dbReference>
<dbReference type="InterPro" id="IPR036457">
    <property type="entry name" value="PPM-type-like_dom_sf"/>
</dbReference>
<dbReference type="Pfam" id="PF13581">
    <property type="entry name" value="HATPase_c_2"/>
    <property type="match status" value="1"/>
</dbReference>
<dbReference type="Gene3D" id="3.30.450.20">
    <property type="entry name" value="PAS domain"/>
    <property type="match status" value="2"/>
</dbReference>
<feature type="transmembrane region" description="Helical" evidence="7">
    <location>
        <begin position="168"/>
        <end position="189"/>
    </location>
</feature>
<dbReference type="InterPro" id="IPR003594">
    <property type="entry name" value="HATPase_dom"/>
</dbReference>
<comment type="caution">
    <text evidence="9">The sequence shown here is derived from an EMBL/GenBank/DDBJ whole genome shotgun (WGS) entry which is preliminary data.</text>
</comment>
<protein>
    <submittedName>
        <fullName evidence="9">SpoIIE family protein phosphatase</fullName>
    </submittedName>
</protein>
<evidence type="ECO:0000256" key="3">
    <source>
        <dbReference type="ARBA" id="ARBA00022692"/>
    </source>
</evidence>
<dbReference type="InterPro" id="IPR036890">
    <property type="entry name" value="HATPase_C_sf"/>
</dbReference>
<name>A0ABT6SGM0_9ACTN</name>
<dbReference type="Gene3D" id="3.30.450.40">
    <property type="match status" value="1"/>
</dbReference>
<reference evidence="9 10" key="1">
    <citation type="submission" date="2023-05" db="EMBL/GenBank/DDBJ databases">
        <title>Draft genome sequence of Streptomyces sp. B-S-A6 isolated from a cave soil in Thailand.</title>
        <authorList>
            <person name="Chamroensaksri N."/>
            <person name="Muangham S."/>
        </authorList>
    </citation>
    <scope>NUCLEOTIDE SEQUENCE [LARGE SCALE GENOMIC DNA]</scope>
    <source>
        <strain evidence="9 10">B-S-A6</strain>
    </source>
</reference>
<dbReference type="Gene3D" id="3.60.40.10">
    <property type="entry name" value="PPM-type phosphatase domain"/>
    <property type="match status" value="1"/>
</dbReference>
<dbReference type="PANTHER" id="PTHR43156">
    <property type="entry name" value="STAGE II SPORULATION PROTEIN E-RELATED"/>
    <property type="match status" value="1"/>
</dbReference>
<dbReference type="SUPFAM" id="SSF103190">
    <property type="entry name" value="Sensory domain-like"/>
    <property type="match status" value="1"/>
</dbReference>
<dbReference type="InterPro" id="IPR003018">
    <property type="entry name" value="GAF"/>
</dbReference>
<keyword evidence="3 7" id="KW-0812">Transmembrane</keyword>